<sequence>MSTPATCERPSASQKVLSLPELVLLTIKDLAPRDLHSAALVCHTWSGIALDYLWETALSLAPLFNTLAPMRYSEEESNWVNLRQLLDILRSPPSSLDISRRS</sequence>
<dbReference type="Proteomes" id="UP000054248">
    <property type="component" value="Unassembled WGS sequence"/>
</dbReference>
<evidence type="ECO:0000259" key="1">
    <source>
        <dbReference type="Pfam" id="PF12937"/>
    </source>
</evidence>
<proteinExistence type="predicted"/>
<protein>
    <recommendedName>
        <fullName evidence="1">F-box domain-containing protein</fullName>
    </recommendedName>
</protein>
<feature type="domain" description="F-box" evidence="1">
    <location>
        <begin position="17"/>
        <end position="56"/>
    </location>
</feature>
<gene>
    <name evidence="2" type="ORF">M407DRAFT_155423</name>
</gene>
<dbReference type="InterPro" id="IPR036047">
    <property type="entry name" value="F-box-like_dom_sf"/>
</dbReference>
<dbReference type="SUPFAM" id="SSF81383">
    <property type="entry name" value="F-box domain"/>
    <property type="match status" value="1"/>
</dbReference>
<reference evidence="2 3" key="1">
    <citation type="submission" date="2014-04" db="EMBL/GenBank/DDBJ databases">
        <authorList>
            <consortium name="DOE Joint Genome Institute"/>
            <person name="Kuo A."/>
            <person name="Girlanda M."/>
            <person name="Perotto S."/>
            <person name="Kohler A."/>
            <person name="Nagy L.G."/>
            <person name="Floudas D."/>
            <person name="Copeland A."/>
            <person name="Barry K.W."/>
            <person name="Cichocki N."/>
            <person name="Veneault-Fourrey C."/>
            <person name="LaButti K."/>
            <person name="Lindquist E.A."/>
            <person name="Lipzen A."/>
            <person name="Lundell T."/>
            <person name="Morin E."/>
            <person name="Murat C."/>
            <person name="Sun H."/>
            <person name="Tunlid A."/>
            <person name="Henrissat B."/>
            <person name="Grigoriev I.V."/>
            <person name="Hibbett D.S."/>
            <person name="Martin F."/>
            <person name="Nordberg H.P."/>
            <person name="Cantor M.N."/>
            <person name="Hua S.X."/>
        </authorList>
    </citation>
    <scope>NUCLEOTIDE SEQUENCE [LARGE SCALE GENOMIC DNA]</scope>
    <source>
        <strain evidence="2 3">MUT 4182</strain>
    </source>
</reference>
<evidence type="ECO:0000313" key="2">
    <source>
        <dbReference type="EMBL" id="KIO30334.1"/>
    </source>
</evidence>
<dbReference type="InterPro" id="IPR001810">
    <property type="entry name" value="F-box_dom"/>
</dbReference>
<keyword evidence="3" id="KW-1185">Reference proteome</keyword>
<dbReference type="Pfam" id="PF12937">
    <property type="entry name" value="F-box-like"/>
    <property type="match status" value="1"/>
</dbReference>
<organism evidence="2 3">
    <name type="scientific">Tulasnella calospora MUT 4182</name>
    <dbReference type="NCBI Taxonomy" id="1051891"/>
    <lineage>
        <taxon>Eukaryota</taxon>
        <taxon>Fungi</taxon>
        <taxon>Dikarya</taxon>
        <taxon>Basidiomycota</taxon>
        <taxon>Agaricomycotina</taxon>
        <taxon>Agaricomycetes</taxon>
        <taxon>Cantharellales</taxon>
        <taxon>Tulasnellaceae</taxon>
        <taxon>Tulasnella</taxon>
    </lineage>
</organism>
<dbReference type="OrthoDB" id="3255541at2759"/>
<evidence type="ECO:0000313" key="3">
    <source>
        <dbReference type="Proteomes" id="UP000054248"/>
    </source>
</evidence>
<dbReference type="HOGENOM" id="CLU_2279512_0_0_1"/>
<name>A0A0C3QRF5_9AGAM</name>
<dbReference type="AlphaFoldDB" id="A0A0C3QRF5"/>
<accession>A0A0C3QRF5</accession>
<dbReference type="EMBL" id="KN822973">
    <property type="protein sequence ID" value="KIO30334.1"/>
    <property type="molecule type" value="Genomic_DNA"/>
</dbReference>
<reference evidence="3" key="2">
    <citation type="submission" date="2015-01" db="EMBL/GenBank/DDBJ databases">
        <title>Evolutionary Origins and Diversification of the Mycorrhizal Mutualists.</title>
        <authorList>
            <consortium name="DOE Joint Genome Institute"/>
            <consortium name="Mycorrhizal Genomics Consortium"/>
            <person name="Kohler A."/>
            <person name="Kuo A."/>
            <person name="Nagy L.G."/>
            <person name="Floudas D."/>
            <person name="Copeland A."/>
            <person name="Barry K.W."/>
            <person name="Cichocki N."/>
            <person name="Veneault-Fourrey C."/>
            <person name="LaButti K."/>
            <person name="Lindquist E.A."/>
            <person name="Lipzen A."/>
            <person name="Lundell T."/>
            <person name="Morin E."/>
            <person name="Murat C."/>
            <person name="Riley R."/>
            <person name="Ohm R."/>
            <person name="Sun H."/>
            <person name="Tunlid A."/>
            <person name="Henrissat B."/>
            <person name="Grigoriev I.V."/>
            <person name="Hibbett D.S."/>
            <person name="Martin F."/>
        </authorList>
    </citation>
    <scope>NUCLEOTIDE SEQUENCE [LARGE SCALE GENOMIC DNA]</scope>
    <source>
        <strain evidence="3">MUT 4182</strain>
    </source>
</reference>